<keyword evidence="13" id="KW-0539">Nucleus</keyword>
<evidence type="ECO:0000256" key="12">
    <source>
        <dbReference type="ARBA" id="ARBA00023204"/>
    </source>
</evidence>
<comment type="similarity">
    <text evidence="15">Belongs to the BABAM2 family.</text>
</comment>
<dbReference type="PANTHER" id="PTHR15189">
    <property type="entry name" value="BRISC AND BRCA1-A COMPLEX MEMBER 2"/>
    <property type="match status" value="1"/>
</dbReference>
<keyword evidence="11" id="KW-0156">Chromatin regulator</keyword>
<comment type="caution">
    <text evidence="19">The sequence shown here is derived from an EMBL/GenBank/DDBJ whole genome shotgun (WGS) entry which is preliminary data.</text>
</comment>
<dbReference type="PANTHER" id="PTHR15189:SF7">
    <property type="entry name" value="BRISC AND BRCA1-A COMPLEX MEMBER 2"/>
    <property type="match status" value="1"/>
</dbReference>
<keyword evidence="10" id="KW-0833">Ubl conjugation pathway</keyword>
<evidence type="ECO:0000313" key="19">
    <source>
        <dbReference type="EMBL" id="KAG2189230.1"/>
    </source>
</evidence>
<dbReference type="AlphaFoldDB" id="A0A8H7UN20"/>
<dbReference type="GO" id="GO:0006325">
    <property type="term" value="P:chromatin organization"/>
    <property type="evidence" value="ECO:0007669"/>
    <property type="project" value="UniProtKB-KW"/>
</dbReference>
<keyword evidence="4" id="KW-0963">Cytoplasm</keyword>
<evidence type="ECO:0000256" key="11">
    <source>
        <dbReference type="ARBA" id="ARBA00022853"/>
    </source>
</evidence>
<evidence type="ECO:0000256" key="6">
    <source>
        <dbReference type="ARBA" id="ARBA00022703"/>
    </source>
</evidence>
<evidence type="ECO:0000256" key="9">
    <source>
        <dbReference type="ARBA" id="ARBA00022776"/>
    </source>
</evidence>
<evidence type="ECO:0000256" key="10">
    <source>
        <dbReference type="ARBA" id="ARBA00022786"/>
    </source>
</evidence>
<feature type="compositionally biased region" description="Polar residues" evidence="18">
    <location>
        <begin position="136"/>
        <end position="151"/>
    </location>
</feature>
<keyword evidence="9" id="KW-0498">Mitosis</keyword>
<protein>
    <recommendedName>
        <fullName evidence="3">BRISC and BRCA1-A complex member 2</fullName>
    </recommendedName>
    <alternativeName>
        <fullName evidence="16">BRCA1-A complex subunit BRE</fullName>
    </alternativeName>
    <alternativeName>
        <fullName evidence="17">BRCA1/BRCA2-containing complex subunit 45</fullName>
    </alternativeName>
</protein>
<organism evidence="19 20">
    <name type="scientific">Umbelopsis vinacea</name>
    <dbReference type="NCBI Taxonomy" id="44442"/>
    <lineage>
        <taxon>Eukaryota</taxon>
        <taxon>Fungi</taxon>
        <taxon>Fungi incertae sedis</taxon>
        <taxon>Mucoromycota</taxon>
        <taxon>Mucoromycotina</taxon>
        <taxon>Umbelopsidomycetes</taxon>
        <taxon>Umbelopsidales</taxon>
        <taxon>Umbelopsidaceae</taxon>
        <taxon>Umbelopsis</taxon>
    </lineage>
</organism>
<evidence type="ECO:0000256" key="17">
    <source>
        <dbReference type="ARBA" id="ARBA00032630"/>
    </source>
</evidence>
<keyword evidence="20" id="KW-1185">Reference proteome</keyword>
<keyword evidence="12" id="KW-0234">DNA repair</keyword>
<keyword evidence="7" id="KW-0677">Repeat</keyword>
<evidence type="ECO:0000256" key="1">
    <source>
        <dbReference type="ARBA" id="ARBA00004123"/>
    </source>
</evidence>
<name>A0A8H7UN20_9FUNG</name>
<dbReference type="EMBL" id="JAEPRA010000001">
    <property type="protein sequence ID" value="KAG2189230.1"/>
    <property type="molecule type" value="Genomic_DNA"/>
</dbReference>
<keyword evidence="6" id="KW-0053">Apoptosis</keyword>
<evidence type="ECO:0000256" key="8">
    <source>
        <dbReference type="ARBA" id="ARBA00022763"/>
    </source>
</evidence>
<dbReference type="GO" id="GO:0006302">
    <property type="term" value="P:double-strand break repair"/>
    <property type="evidence" value="ECO:0007669"/>
    <property type="project" value="TreeGrafter"/>
</dbReference>
<keyword evidence="8" id="KW-0227">DNA damage</keyword>
<evidence type="ECO:0000256" key="5">
    <source>
        <dbReference type="ARBA" id="ARBA00022618"/>
    </source>
</evidence>
<evidence type="ECO:0000256" key="13">
    <source>
        <dbReference type="ARBA" id="ARBA00023242"/>
    </source>
</evidence>
<dbReference type="Proteomes" id="UP000612746">
    <property type="component" value="Unassembled WGS sequence"/>
</dbReference>
<dbReference type="OrthoDB" id="2381959at2759"/>
<accession>A0A8H7UN20</accession>
<evidence type="ECO:0000256" key="14">
    <source>
        <dbReference type="ARBA" id="ARBA00023306"/>
    </source>
</evidence>
<sequence length="314" mass="35802">MRTSPLYALLQESTDYLQQQNVNGINIASSKTSHSSFDSEHGCDRFNVRIEYCGQNIDCQIIFDPVDWQFPPDVILPPPLETAFTVYQVASDDWDIRDRTCLFKYMMQLRELFIHEETKRLSTEHPGQLNDPAYSIPSSPDTPQLQPSYNQTPVFSTPEPVSIHRQELMAALCDAFRKQLLECDTIQYKFMSLYVNVRIPEHIWKTLKTELHHLAEKKGVQVDKRMGQVATAIVNIHLSDEDTRSVDLNLISAINFQSPVSAEPKSTQINCSFAANTPVQEKVAHMKKTIIQHVPDLHASLPVQPTYTIDMESP</sequence>
<reference evidence="19" key="1">
    <citation type="submission" date="2020-12" db="EMBL/GenBank/DDBJ databases">
        <title>Metabolic potential, ecology and presence of endohyphal bacteria is reflected in genomic diversity of Mucoromycotina.</title>
        <authorList>
            <person name="Muszewska A."/>
            <person name="Okrasinska A."/>
            <person name="Steczkiewicz K."/>
            <person name="Drgas O."/>
            <person name="Orlowska M."/>
            <person name="Perlinska-Lenart U."/>
            <person name="Aleksandrzak-Piekarczyk T."/>
            <person name="Szatraj K."/>
            <person name="Zielenkiewicz U."/>
            <person name="Pilsyk S."/>
            <person name="Malc E."/>
            <person name="Mieczkowski P."/>
            <person name="Kruszewska J.S."/>
            <person name="Biernat P."/>
            <person name="Pawlowska J."/>
        </authorList>
    </citation>
    <scope>NUCLEOTIDE SEQUENCE</scope>
    <source>
        <strain evidence="19">WA0000051536</strain>
    </source>
</reference>
<dbReference type="GO" id="GO:0006915">
    <property type="term" value="P:apoptotic process"/>
    <property type="evidence" value="ECO:0007669"/>
    <property type="project" value="UniProtKB-KW"/>
</dbReference>
<keyword evidence="5" id="KW-0132">Cell division</keyword>
<evidence type="ECO:0000313" key="20">
    <source>
        <dbReference type="Proteomes" id="UP000612746"/>
    </source>
</evidence>
<proteinExistence type="inferred from homology"/>
<dbReference type="GO" id="GO:0070552">
    <property type="term" value="C:BRISC complex"/>
    <property type="evidence" value="ECO:0007669"/>
    <property type="project" value="InterPro"/>
</dbReference>
<comment type="subcellular location">
    <subcellularLocation>
        <location evidence="2">Cytoplasm</location>
    </subcellularLocation>
    <subcellularLocation>
        <location evidence="1">Nucleus</location>
    </subcellularLocation>
</comment>
<dbReference type="GO" id="GO:0051301">
    <property type="term" value="P:cell division"/>
    <property type="evidence" value="ECO:0007669"/>
    <property type="project" value="UniProtKB-KW"/>
</dbReference>
<dbReference type="GO" id="GO:0005737">
    <property type="term" value="C:cytoplasm"/>
    <property type="evidence" value="ECO:0007669"/>
    <property type="project" value="UniProtKB-SubCell"/>
</dbReference>
<evidence type="ECO:0000256" key="4">
    <source>
        <dbReference type="ARBA" id="ARBA00022490"/>
    </source>
</evidence>
<evidence type="ECO:0000256" key="7">
    <source>
        <dbReference type="ARBA" id="ARBA00022737"/>
    </source>
</evidence>
<dbReference type="InterPro" id="IPR010358">
    <property type="entry name" value="BRE"/>
</dbReference>
<feature type="region of interest" description="Disordered" evidence="18">
    <location>
        <begin position="124"/>
        <end position="151"/>
    </location>
</feature>
<gene>
    <name evidence="19" type="ORF">INT44_004372</name>
</gene>
<evidence type="ECO:0000256" key="2">
    <source>
        <dbReference type="ARBA" id="ARBA00004496"/>
    </source>
</evidence>
<evidence type="ECO:0000256" key="3">
    <source>
        <dbReference type="ARBA" id="ARBA00019438"/>
    </source>
</evidence>
<evidence type="ECO:0000256" key="15">
    <source>
        <dbReference type="ARBA" id="ARBA00025766"/>
    </source>
</evidence>
<evidence type="ECO:0000256" key="16">
    <source>
        <dbReference type="ARBA" id="ARBA00032491"/>
    </source>
</evidence>
<keyword evidence="14" id="KW-0131">Cell cycle</keyword>
<evidence type="ECO:0000256" key="18">
    <source>
        <dbReference type="SAM" id="MobiDB-lite"/>
    </source>
</evidence>